<reference evidence="2" key="1">
    <citation type="submission" date="2021-06" db="EMBL/GenBank/DDBJ databases">
        <title>Comparative genomics, transcriptomics and evolutionary studies reveal genomic signatures of adaptation to plant cell wall in hemibiotrophic fungi.</title>
        <authorList>
            <consortium name="DOE Joint Genome Institute"/>
            <person name="Baroncelli R."/>
            <person name="Diaz J.F."/>
            <person name="Benocci T."/>
            <person name="Peng M."/>
            <person name="Battaglia E."/>
            <person name="Haridas S."/>
            <person name="Andreopoulos W."/>
            <person name="Labutti K."/>
            <person name="Pangilinan J."/>
            <person name="Floch G.L."/>
            <person name="Makela M.R."/>
            <person name="Henrissat B."/>
            <person name="Grigoriev I.V."/>
            <person name="Crouch J.A."/>
            <person name="De Vries R.P."/>
            <person name="Sukno S.A."/>
            <person name="Thon M.R."/>
        </authorList>
    </citation>
    <scope>NUCLEOTIDE SEQUENCE</scope>
    <source>
        <strain evidence="2">MAFF235873</strain>
    </source>
</reference>
<gene>
    <name evidence="2" type="ORF">LX32DRAFT_636049</name>
</gene>
<protein>
    <submittedName>
        <fullName evidence="2">Uncharacterized protein</fullName>
    </submittedName>
</protein>
<sequence length="109" mass="11667">MSLSSIPNPSDGRWPICLAGLTITSTYLQLGIRVALLEGRVSSRLSTVQLPRYLDLGSILDAVIVARPGPTRRSPLRSVGFPILDASAPRCMLTASLSHKESDHADDGL</sequence>
<proteinExistence type="predicted"/>
<evidence type="ECO:0000313" key="2">
    <source>
        <dbReference type="EMBL" id="KAK2032726.1"/>
    </source>
</evidence>
<dbReference type="Proteomes" id="UP001232148">
    <property type="component" value="Unassembled WGS sequence"/>
</dbReference>
<dbReference type="EMBL" id="MU842828">
    <property type="protein sequence ID" value="KAK2032726.1"/>
    <property type="molecule type" value="Genomic_DNA"/>
</dbReference>
<accession>A0AAD9M3B5</accession>
<evidence type="ECO:0000313" key="3">
    <source>
        <dbReference type="Proteomes" id="UP001232148"/>
    </source>
</evidence>
<feature type="non-terminal residue" evidence="2">
    <location>
        <position position="1"/>
    </location>
</feature>
<organism evidence="2 3">
    <name type="scientific">Colletotrichum zoysiae</name>
    <dbReference type="NCBI Taxonomy" id="1216348"/>
    <lineage>
        <taxon>Eukaryota</taxon>
        <taxon>Fungi</taxon>
        <taxon>Dikarya</taxon>
        <taxon>Ascomycota</taxon>
        <taxon>Pezizomycotina</taxon>
        <taxon>Sordariomycetes</taxon>
        <taxon>Hypocreomycetidae</taxon>
        <taxon>Glomerellales</taxon>
        <taxon>Glomerellaceae</taxon>
        <taxon>Colletotrichum</taxon>
        <taxon>Colletotrichum graminicola species complex</taxon>
    </lineage>
</organism>
<keyword evidence="1" id="KW-1133">Transmembrane helix</keyword>
<keyword evidence="1" id="KW-0812">Transmembrane</keyword>
<evidence type="ECO:0000256" key="1">
    <source>
        <dbReference type="SAM" id="Phobius"/>
    </source>
</evidence>
<name>A0AAD9M3B5_9PEZI</name>
<keyword evidence="3" id="KW-1185">Reference proteome</keyword>
<keyword evidence="1" id="KW-0472">Membrane</keyword>
<comment type="caution">
    <text evidence="2">The sequence shown here is derived from an EMBL/GenBank/DDBJ whole genome shotgun (WGS) entry which is preliminary data.</text>
</comment>
<feature type="transmembrane region" description="Helical" evidence="1">
    <location>
        <begin position="12"/>
        <end position="36"/>
    </location>
</feature>
<dbReference type="AlphaFoldDB" id="A0AAD9M3B5"/>